<reference evidence="1" key="1">
    <citation type="submission" date="2022-05" db="EMBL/GenBank/DDBJ databases">
        <title>Chromosome-level genome of Chaenocephalus aceratus.</title>
        <authorList>
            <person name="Park H."/>
        </authorList>
    </citation>
    <scope>NUCLEOTIDE SEQUENCE</scope>
    <source>
        <strain evidence="1">KU_202001</strain>
    </source>
</reference>
<name>A0ACB9VUM3_CHAAC</name>
<organism evidence="1 2">
    <name type="scientific">Chaenocephalus aceratus</name>
    <name type="common">Blackfin icefish</name>
    <name type="synonym">Chaenichthys aceratus</name>
    <dbReference type="NCBI Taxonomy" id="36190"/>
    <lineage>
        <taxon>Eukaryota</taxon>
        <taxon>Metazoa</taxon>
        <taxon>Chordata</taxon>
        <taxon>Craniata</taxon>
        <taxon>Vertebrata</taxon>
        <taxon>Euteleostomi</taxon>
        <taxon>Actinopterygii</taxon>
        <taxon>Neopterygii</taxon>
        <taxon>Teleostei</taxon>
        <taxon>Neoteleostei</taxon>
        <taxon>Acanthomorphata</taxon>
        <taxon>Eupercaria</taxon>
        <taxon>Perciformes</taxon>
        <taxon>Notothenioidei</taxon>
        <taxon>Channichthyidae</taxon>
        <taxon>Chaenocephalus</taxon>
    </lineage>
</organism>
<keyword evidence="2" id="KW-1185">Reference proteome</keyword>
<proteinExistence type="predicted"/>
<dbReference type="EMBL" id="CM043799">
    <property type="protein sequence ID" value="KAI4803992.1"/>
    <property type="molecule type" value="Genomic_DNA"/>
</dbReference>
<protein>
    <submittedName>
        <fullName evidence="1">Uncharacterized protein</fullName>
    </submittedName>
</protein>
<sequence>MLKPRAKLVAEACQSLRTSTLMPSFCKLILDVGNFLNYGSHTGNAAGFKISSLLKLTETKANKSRITLLHHILEEVEVNHPELLALPDDIEICEKAAGISLESVQSEASALLKRLNETAKKVSTSDEEVKEQYGNILQESLEACQDLTETLTETEKTKSELAVYLCEDVNQLSLEELFGTIKTFRGLFLKALKENKSRRELAAKAEKRKKQLADEESKRQKGENGKIIKKGFVPQDDDCIIDHLLAISEKVQPQKDQAKPVEEKAAELAITFAPSKTPSEGPRAETGGVNGFLSPSEEPPPAPQGAVQDGPAAPPKAPPGEPAMMKQAPPVRPASLQGGLHPQGPAVSSPDSMQPQPQVEAEHQPCFPTNGFSPDSSEASVLSRLPSPILTF</sequence>
<evidence type="ECO:0000313" key="2">
    <source>
        <dbReference type="Proteomes" id="UP001057452"/>
    </source>
</evidence>
<dbReference type="Proteomes" id="UP001057452">
    <property type="component" value="Chromosome 15"/>
</dbReference>
<accession>A0ACB9VUM3</accession>
<gene>
    <name evidence="1" type="ORF">KUCAC02_025637</name>
</gene>
<comment type="caution">
    <text evidence="1">The sequence shown here is derived from an EMBL/GenBank/DDBJ whole genome shotgun (WGS) entry which is preliminary data.</text>
</comment>
<evidence type="ECO:0000313" key="1">
    <source>
        <dbReference type="EMBL" id="KAI4803992.1"/>
    </source>
</evidence>